<sequence length="61" mass="6683">MEFDRDLGASCCRFTSGGARENERAGNAGAHVRQRLAAPFPSSLCPPACEIVKYHARLSFR</sequence>
<dbReference type="EMBL" id="CP109822">
    <property type="protein sequence ID" value="XAE50680.1"/>
    <property type="molecule type" value="Genomic_DNA"/>
</dbReference>
<protein>
    <submittedName>
        <fullName evidence="1">Uncharacterized protein</fullName>
    </submittedName>
</protein>
<evidence type="ECO:0000313" key="2">
    <source>
        <dbReference type="Proteomes" id="UP001448498"/>
    </source>
</evidence>
<accession>A0ABZ3DPK3</accession>
<name>A0ABZ3DPK3_9BURK</name>
<organism evidence="1 2">
    <name type="scientific">Burkholderia arboris</name>
    <dbReference type="NCBI Taxonomy" id="488730"/>
    <lineage>
        <taxon>Bacteria</taxon>
        <taxon>Pseudomonadati</taxon>
        <taxon>Pseudomonadota</taxon>
        <taxon>Betaproteobacteria</taxon>
        <taxon>Burkholderiales</taxon>
        <taxon>Burkholderiaceae</taxon>
        <taxon>Burkholderia</taxon>
        <taxon>Burkholderia cepacia complex</taxon>
    </lineage>
</organism>
<dbReference type="Proteomes" id="UP001448498">
    <property type="component" value="Chromosome 3"/>
</dbReference>
<evidence type="ECO:0000313" key="1">
    <source>
        <dbReference type="EMBL" id="XAE50680.1"/>
    </source>
</evidence>
<gene>
    <name evidence="1" type="ORF">OHZ10_29785</name>
</gene>
<keyword evidence="2" id="KW-1185">Reference proteome</keyword>
<proteinExistence type="predicted"/>
<dbReference type="RefSeq" id="WP_342705223.1">
    <property type="nucleotide sequence ID" value="NZ_CP109822.1"/>
</dbReference>
<reference evidence="1 2" key="1">
    <citation type="submission" date="2022-10" db="EMBL/GenBank/DDBJ databases">
        <title>Genomic of Burkholderia cepacia PN-1.</title>
        <authorList>
            <person name="Yang Y."/>
            <person name="Guan H."/>
            <person name="Huang J."/>
        </authorList>
    </citation>
    <scope>NUCLEOTIDE SEQUENCE [LARGE SCALE GENOMIC DNA]</scope>
    <source>
        <strain evidence="1 2">PN-1</strain>
    </source>
</reference>